<feature type="compositionally biased region" description="Polar residues" evidence="1">
    <location>
        <begin position="34"/>
        <end position="50"/>
    </location>
</feature>
<dbReference type="AlphaFoldDB" id="A0A8K0KIE6"/>
<dbReference type="PANTHER" id="PTHR46599">
    <property type="entry name" value="PIGGYBAC TRANSPOSABLE ELEMENT-DERIVED PROTEIN 4"/>
    <property type="match status" value="1"/>
</dbReference>
<evidence type="ECO:0000313" key="4">
    <source>
        <dbReference type="Proteomes" id="UP000792457"/>
    </source>
</evidence>
<accession>A0A8K0KIE6</accession>
<comment type="caution">
    <text evidence="3">The sequence shown here is derived from an EMBL/GenBank/DDBJ whole genome shotgun (WGS) entry which is preliminary data.</text>
</comment>
<dbReference type="OrthoDB" id="6628858at2759"/>
<evidence type="ECO:0000313" key="3">
    <source>
        <dbReference type="EMBL" id="KAG8235816.1"/>
    </source>
</evidence>
<protein>
    <recommendedName>
        <fullName evidence="2">PiggyBac transposable element-derived protein domain-containing protein</fullName>
    </recommendedName>
</protein>
<gene>
    <name evidence="3" type="ORF">J437_LFUL016129</name>
</gene>
<sequence length="404" mass="46846">MEMDEDSVREDTDEVLVFAEKQIGDGEDCITRSHVASPTLLPQPSTSKDTVSFEWSEKSPQQSEVPFKGSPGLKVQPEGLSPFHFFQLVFCTKLMQHIVDETNKYAKILSEASSLSHARIKNWKDLTVEEFKVFLGVLYHTGTIRINYLSDYWRKDKFFSIPFFSNNMSRDRFLLILQALHFSENPKEDEPVPTDRLYKIRPFLNIFEETMSEIYSPRRELCINESMILWRGRLLFKQYLKGKRHKYGIKVYMLAESSGIVMRQIVYTGAGDPEVGGAGHVDCVVMKLLEKYKELGHSVYMDNYFNSVNLVRQLKLAKLQCTGTLRKNRKNNPKDVIAAELRRDEHICRWTDDEICVLKWKDKTDILMISSEHGDKFTSVKSRRGVEQKKTNMIVEYNKYMGGG</sequence>
<reference evidence="3" key="2">
    <citation type="submission" date="2017-10" db="EMBL/GenBank/DDBJ databases">
        <title>Ladona fulva Genome sequencing and assembly.</title>
        <authorList>
            <person name="Murali S."/>
            <person name="Richards S."/>
            <person name="Bandaranaike D."/>
            <person name="Bellair M."/>
            <person name="Blankenburg K."/>
            <person name="Chao H."/>
            <person name="Dinh H."/>
            <person name="Doddapaneni H."/>
            <person name="Dugan-Rocha S."/>
            <person name="Elkadiri S."/>
            <person name="Gnanaolivu R."/>
            <person name="Hernandez B."/>
            <person name="Skinner E."/>
            <person name="Javaid M."/>
            <person name="Lee S."/>
            <person name="Li M."/>
            <person name="Ming W."/>
            <person name="Munidasa M."/>
            <person name="Muniz J."/>
            <person name="Nguyen L."/>
            <person name="Hughes D."/>
            <person name="Osuji N."/>
            <person name="Pu L.-L."/>
            <person name="Puazo M."/>
            <person name="Qu C."/>
            <person name="Quiroz J."/>
            <person name="Raj R."/>
            <person name="Weissenberger G."/>
            <person name="Xin Y."/>
            <person name="Zou X."/>
            <person name="Han Y."/>
            <person name="Worley K."/>
            <person name="Muzny D."/>
            <person name="Gibbs R."/>
        </authorList>
    </citation>
    <scope>NUCLEOTIDE SEQUENCE</scope>
    <source>
        <strain evidence="3">Sampled in the wild</strain>
    </source>
</reference>
<feature type="domain" description="PiggyBac transposable element-derived protein" evidence="2">
    <location>
        <begin position="81"/>
        <end position="403"/>
    </location>
</feature>
<dbReference type="InterPro" id="IPR029526">
    <property type="entry name" value="PGBD"/>
</dbReference>
<reference evidence="3" key="1">
    <citation type="submission" date="2013-04" db="EMBL/GenBank/DDBJ databases">
        <authorList>
            <person name="Qu J."/>
            <person name="Murali S.C."/>
            <person name="Bandaranaike D."/>
            <person name="Bellair M."/>
            <person name="Blankenburg K."/>
            <person name="Chao H."/>
            <person name="Dinh H."/>
            <person name="Doddapaneni H."/>
            <person name="Downs B."/>
            <person name="Dugan-Rocha S."/>
            <person name="Elkadiri S."/>
            <person name="Gnanaolivu R.D."/>
            <person name="Hernandez B."/>
            <person name="Javaid M."/>
            <person name="Jayaseelan J.C."/>
            <person name="Lee S."/>
            <person name="Li M."/>
            <person name="Ming W."/>
            <person name="Munidasa M."/>
            <person name="Muniz J."/>
            <person name="Nguyen L."/>
            <person name="Ongeri F."/>
            <person name="Osuji N."/>
            <person name="Pu L.-L."/>
            <person name="Puazo M."/>
            <person name="Qu C."/>
            <person name="Quiroz J."/>
            <person name="Raj R."/>
            <person name="Weissenberger G."/>
            <person name="Xin Y."/>
            <person name="Zou X."/>
            <person name="Han Y."/>
            <person name="Richards S."/>
            <person name="Worley K."/>
            <person name="Muzny D."/>
            <person name="Gibbs R."/>
        </authorList>
    </citation>
    <scope>NUCLEOTIDE SEQUENCE</scope>
    <source>
        <strain evidence="3">Sampled in the wild</strain>
    </source>
</reference>
<dbReference type="PANTHER" id="PTHR46599:SF3">
    <property type="entry name" value="PIGGYBAC TRANSPOSABLE ELEMENT-DERIVED PROTEIN 4"/>
    <property type="match status" value="1"/>
</dbReference>
<evidence type="ECO:0000259" key="2">
    <source>
        <dbReference type="Pfam" id="PF13843"/>
    </source>
</evidence>
<name>A0A8K0KIE6_LADFU</name>
<evidence type="ECO:0000256" key="1">
    <source>
        <dbReference type="SAM" id="MobiDB-lite"/>
    </source>
</evidence>
<feature type="region of interest" description="Disordered" evidence="1">
    <location>
        <begin position="34"/>
        <end position="71"/>
    </location>
</feature>
<keyword evidence="4" id="KW-1185">Reference proteome</keyword>
<dbReference type="Proteomes" id="UP000792457">
    <property type="component" value="Unassembled WGS sequence"/>
</dbReference>
<dbReference type="Pfam" id="PF13843">
    <property type="entry name" value="DDE_Tnp_1_7"/>
    <property type="match status" value="1"/>
</dbReference>
<proteinExistence type="predicted"/>
<organism evidence="3 4">
    <name type="scientific">Ladona fulva</name>
    <name type="common">Scarce chaser dragonfly</name>
    <name type="synonym">Libellula fulva</name>
    <dbReference type="NCBI Taxonomy" id="123851"/>
    <lineage>
        <taxon>Eukaryota</taxon>
        <taxon>Metazoa</taxon>
        <taxon>Ecdysozoa</taxon>
        <taxon>Arthropoda</taxon>
        <taxon>Hexapoda</taxon>
        <taxon>Insecta</taxon>
        <taxon>Pterygota</taxon>
        <taxon>Palaeoptera</taxon>
        <taxon>Odonata</taxon>
        <taxon>Epiprocta</taxon>
        <taxon>Anisoptera</taxon>
        <taxon>Libelluloidea</taxon>
        <taxon>Libellulidae</taxon>
        <taxon>Ladona</taxon>
    </lineage>
</organism>
<dbReference type="EMBL" id="KZ308954">
    <property type="protein sequence ID" value="KAG8235816.1"/>
    <property type="molecule type" value="Genomic_DNA"/>
</dbReference>